<keyword evidence="2" id="KW-1185">Reference proteome</keyword>
<dbReference type="Proteomes" id="UP001164539">
    <property type="component" value="Chromosome 5"/>
</dbReference>
<accession>A0ACC1Y2T7</accession>
<dbReference type="EMBL" id="CM051398">
    <property type="protein sequence ID" value="KAJ4718041.1"/>
    <property type="molecule type" value="Genomic_DNA"/>
</dbReference>
<gene>
    <name evidence="1" type="ORF">OWV82_009771</name>
</gene>
<name>A0ACC1Y2T7_MELAZ</name>
<proteinExistence type="predicted"/>
<evidence type="ECO:0000313" key="2">
    <source>
        <dbReference type="Proteomes" id="UP001164539"/>
    </source>
</evidence>
<evidence type="ECO:0000313" key="1">
    <source>
        <dbReference type="EMBL" id="KAJ4718041.1"/>
    </source>
</evidence>
<reference evidence="1 2" key="1">
    <citation type="journal article" date="2023" name="Science">
        <title>Complex scaffold remodeling in plant triterpene biosynthesis.</title>
        <authorList>
            <person name="De La Pena R."/>
            <person name="Hodgson H."/>
            <person name="Liu J.C."/>
            <person name="Stephenson M.J."/>
            <person name="Martin A.C."/>
            <person name="Owen C."/>
            <person name="Harkess A."/>
            <person name="Leebens-Mack J."/>
            <person name="Jimenez L.E."/>
            <person name="Osbourn A."/>
            <person name="Sattely E.S."/>
        </authorList>
    </citation>
    <scope>NUCLEOTIDE SEQUENCE [LARGE SCALE GENOMIC DNA]</scope>
    <source>
        <strain evidence="2">cv. JPN11</strain>
        <tissue evidence="1">Leaf</tissue>
    </source>
</reference>
<comment type="caution">
    <text evidence="1">The sequence shown here is derived from an EMBL/GenBank/DDBJ whole genome shotgun (WGS) entry which is preliminary data.</text>
</comment>
<sequence length="252" mass="28589">MRRCGEQRVSKYCANELHKIIAEEWRRESGNDGWHKRWEAALCRAYGRADDALKDKSLAPYSVRTTASVVILSACQIIAANCGDSRVVLCRGKQASPLTVDHKLDREDELARIINGGGRVVDWGCLRVEGVLSMTRAIGDHDLKPWVVSVPEVTFTTRSEDDEFLILASDGLWDVLSNDDVVKLARYELRQRRKELKKDDTSSSPLCYVAEELLKIVLDALSFDNISIIIVDLKFPERRCLPRAEKRDEKQT</sequence>
<organism evidence="1 2">
    <name type="scientific">Melia azedarach</name>
    <name type="common">Chinaberry tree</name>
    <dbReference type="NCBI Taxonomy" id="155640"/>
    <lineage>
        <taxon>Eukaryota</taxon>
        <taxon>Viridiplantae</taxon>
        <taxon>Streptophyta</taxon>
        <taxon>Embryophyta</taxon>
        <taxon>Tracheophyta</taxon>
        <taxon>Spermatophyta</taxon>
        <taxon>Magnoliopsida</taxon>
        <taxon>eudicotyledons</taxon>
        <taxon>Gunneridae</taxon>
        <taxon>Pentapetalae</taxon>
        <taxon>rosids</taxon>
        <taxon>malvids</taxon>
        <taxon>Sapindales</taxon>
        <taxon>Meliaceae</taxon>
        <taxon>Melia</taxon>
    </lineage>
</organism>
<protein>
    <submittedName>
        <fullName evidence="1">Phosphatase 2C family protein</fullName>
    </submittedName>
</protein>